<dbReference type="Proteomes" id="UP000485058">
    <property type="component" value="Unassembled WGS sequence"/>
</dbReference>
<dbReference type="AlphaFoldDB" id="A0A6A0A6Q8"/>
<comment type="caution">
    <text evidence="1">The sequence shown here is derived from an EMBL/GenBank/DDBJ whole genome shotgun (WGS) entry which is preliminary data.</text>
</comment>
<name>A0A6A0A6Q8_HAELA</name>
<protein>
    <submittedName>
        <fullName evidence="1">Uncharacterized protein</fullName>
    </submittedName>
</protein>
<sequence length="136" mass="14703">MDPGHESSRPDYIRNKNTQYNCKAKGLLYGGDGRPVTPVHHGKKSVAHANEQVAAPFATFDNAITSNHQPVQGGQIQKTFQARHTKKDGAGKVGSAPFEADVYREQLAANNANLSAQRTRNWNSAGLLGQHSTPQA</sequence>
<evidence type="ECO:0000313" key="2">
    <source>
        <dbReference type="Proteomes" id="UP000485058"/>
    </source>
</evidence>
<keyword evidence="2" id="KW-1185">Reference proteome</keyword>
<dbReference type="EMBL" id="BLLF01003781">
    <property type="protein sequence ID" value="GFH28205.1"/>
    <property type="molecule type" value="Genomic_DNA"/>
</dbReference>
<gene>
    <name evidence="1" type="ORF">HaLaN_26657</name>
</gene>
<evidence type="ECO:0000313" key="1">
    <source>
        <dbReference type="EMBL" id="GFH28205.1"/>
    </source>
</evidence>
<proteinExistence type="predicted"/>
<reference evidence="1 2" key="1">
    <citation type="submission" date="2020-02" db="EMBL/GenBank/DDBJ databases">
        <title>Draft genome sequence of Haematococcus lacustris strain NIES-144.</title>
        <authorList>
            <person name="Morimoto D."/>
            <person name="Nakagawa S."/>
            <person name="Yoshida T."/>
            <person name="Sawayama S."/>
        </authorList>
    </citation>
    <scope>NUCLEOTIDE SEQUENCE [LARGE SCALE GENOMIC DNA]</scope>
    <source>
        <strain evidence="1 2">NIES-144</strain>
    </source>
</reference>
<feature type="non-terminal residue" evidence="1">
    <location>
        <position position="1"/>
    </location>
</feature>
<accession>A0A6A0A6Q8</accession>
<organism evidence="1 2">
    <name type="scientific">Haematococcus lacustris</name>
    <name type="common">Green alga</name>
    <name type="synonym">Haematococcus pluvialis</name>
    <dbReference type="NCBI Taxonomy" id="44745"/>
    <lineage>
        <taxon>Eukaryota</taxon>
        <taxon>Viridiplantae</taxon>
        <taxon>Chlorophyta</taxon>
        <taxon>core chlorophytes</taxon>
        <taxon>Chlorophyceae</taxon>
        <taxon>CS clade</taxon>
        <taxon>Chlamydomonadales</taxon>
        <taxon>Haematococcaceae</taxon>
        <taxon>Haematococcus</taxon>
    </lineage>
</organism>